<feature type="region of interest" description="Disordered" evidence="1">
    <location>
        <begin position="1"/>
        <end position="32"/>
    </location>
</feature>
<reference evidence="3 4" key="1">
    <citation type="submission" date="2014-06" db="EMBL/GenBank/DDBJ databases">
        <title>Evolutionary Origins and Diversification of the Mycorrhizal Mutualists.</title>
        <authorList>
            <consortium name="DOE Joint Genome Institute"/>
            <consortium name="Mycorrhizal Genomics Consortium"/>
            <person name="Kohler A."/>
            <person name="Kuo A."/>
            <person name="Nagy L.G."/>
            <person name="Floudas D."/>
            <person name="Copeland A."/>
            <person name="Barry K.W."/>
            <person name="Cichocki N."/>
            <person name="Veneault-Fourrey C."/>
            <person name="LaButti K."/>
            <person name="Lindquist E.A."/>
            <person name="Lipzen A."/>
            <person name="Lundell T."/>
            <person name="Morin E."/>
            <person name="Murat C."/>
            <person name="Riley R."/>
            <person name="Ohm R."/>
            <person name="Sun H."/>
            <person name="Tunlid A."/>
            <person name="Henrissat B."/>
            <person name="Grigoriev I.V."/>
            <person name="Hibbett D.S."/>
            <person name="Martin F."/>
        </authorList>
    </citation>
    <scope>NUCLEOTIDE SEQUENCE [LARGE SCALE GENOMIC DNA]</scope>
    <source>
        <strain evidence="3 4">SS14</strain>
    </source>
</reference>
<dbReference type="EMBL" id="KN837201">
    <property type="protein sequence ID" value="KIJ34315.1"/>
    <property type="molecule type" value="Genomic_DNA"/>
</dbReference>
<gene>
    <name evidence="3" type="ORF">M422DRAFT_263629</name>
</gene>
<accession>A0A0C9VA19</accession>
<evidence type="ECO:0000259" key="2">
    <source>
        <dbReference type="Pfam" id="PF20415"/>
    </source>
</evidence>
<keyword evidence="4" id="KW-1185">Reference proteome</keyword>
<dbReference type="Proteomes" id="UP000054279">
    <property type="component" value="Unassembled WGS sequence"/>
</dbReference>
<feature type="compositionally biased region" description="Pro residues" evidence="1">
    <location>
        <begin position="81"/>
        <end position="96"/>
    </location>
</feature>
<name>A0A0C9VA19_SPHS4</name>
<sequence>MAVYYPTPPSSIVSTTSSSTRMTTSSSTRMTTAPRMSTIPLPIRDDVADVFYHSYRAFRETRYLPQHALHAPVDDLRDISPPAPFAPPRIPIPLPPMMEDYSSQASSSSLSTRSRSSSSRSSSRYSILEVRMHDALSTALLYDFLSKPRTARVVSSSPGLHLMGGSRQAGPSSTADCSGGFPFNEAATYPAVRRLRVDVEPHQGILVDASDDNTVTCGDVLRTVHKFLWAEATNPSLDIEYGPTLQAYQHRVGRRRDDVLRNIDFLNGKTRCLRFSRRQSSKPEPTLVLVTTRPTVW</sequence>
<dbReference type="HOGENOM" id="CLU_1078366_0_0_1"/>
<protein>
    <recommendedName>
        <fullName evidence="2">DUF6699 domain-containing protein</fullName>
    </recommendedName>
</protein>
<evidence type="ECO:0000313" key="4">
    <source>
        <dbReference type="Proteomes" id="UP000054279"/>
    </source>
</evidence>
<proteinExistence type="predicted"/>
<dbReference type="AlphaFoldDB" id="A0A0C9VA19"/>
<dbReference type="Pfam" id="PF20415">
    <property type="entry name" value="DUF6699"/>
    <property type="match status" value="1"/>
</dbReference>
<organism evidence="3 4">
    <name type="scientific">Sphaerobolus stellatus (strain SS14)</name>
    <dbReference type="NCBI Taxonomy" id="990650"/>
    <lineage>
        <taxon>Eukaryota</taxon>
        <taxon>Fungi</taxon>
        <taxon>Dikarya</taxon>
        <taxon>Basidiomycota</taxon>
        <taxon>Agaricomycotina</taxon>
        <taxon>Agaricomycetes</taxon>
        <taxon>Phallomycetidae</taxon>
        <taxon>Geastrales</taxon>
        <taxon>Sphaerobolaceae</taxon>
        <taxon>Sphaerobolus</taxon>
    </lineage>
</organism>
<feature type="domain" description="DUF6699" evidence="2">
    <location>
        <begin position="142"/>
        <end position="275"/>
    </location>
</feature>
<evidence type="ECO:0000313" key="3">
    <source>
        <dbReference type="EMBL" id="KIJ34315.1"/>
    </source>
</evidence>
<dbReference type="InterPro" id="IPR046522">
    <property type="entry name" value="DUF6699"/>
</dbReference>
<feature type="compositionally biased region" description="Low complexity" evidence="1">
    <location>
        <begin position="102"/>
        <end position="124"/>
    </location>
</feature>
<feature type="region of interest" description="Disordered" evidence="1">
    <location>
        <begin position="80"/>
        <end position="124"/>
    </location>
</feature>
<feature type="compositionally biased region" description="Low complexity" evidence="1">
    <location>
        <begin position="10"/>
        <end position="32"/>
    </location>
</feature>
<evidence type="ECO:0000256" key="1">
    <source>
        <dbReference type="SAM" id="MobiDB-lite"/>
    </source>
</evidence>